<dbReference type="SUPFAM" id="SSF52540">
    <property type="entry name" value="P-loop containing nucleoside triphosphate hydrolases"/>
    <property type="match status" value="1"/>
</dbReference>
<dbReference type="PROSITE" id="PS50893">
    <property type="entry name" value="ABC_TRANSPORTER_2"/>
    <property type="match status" value="1"/>
</dbReference>
<dbReference type="PANTHER" id="PTHR42711">
    <property type="entry name" value="ABC TRANSPORTER ATP-BINDING PROTEIN"/>
    <property type="match status" value="1"/>
</dbReference>
<dbReference type="Proteomes" id="UP000678513">
    <property type="component" value="Chromosome"/>
</dbReference>
<comment type="subcellular location">
    <subcellularLocation>
        <location evidence="1">Cell membrane</location>
        <topology evidence="1">Peripheral membrane protein</topology>
    </subcellularLocation>
</comment>
<gene>
    <name evidence="7" type="ORF">J5A65_13470</name>
</gene>
<evidence type="ECO:0000256" key="1">
    <source>
        <dbReference type="ARBA" id="ARBA00004202"/>
    </source>
</evidence>
<evidence type="ECO:0000313" key="8">
    <source>
        <dbReference type="Proteomes" id="UP000678513"/>
    </source>
</evidence>
<dbReference type="Gene3D" id="3.40.50.300">
    <property type="entry name" value="P-loop containing nucleotide triphosphate hydrolases"/>
    <property type="match status" value="1"/>
</dbReference>
<evidence type="ECO:0000256" key="4">
    <source>
        <dbReference type="ARBA" id="ARBA00022840"/>
    </source>
</evidence>
<evidence type="ECO:0000313" key="7">
    <source>
        <dbReference type="EMBL" id="QUC07904.1"/>
    </source>
</evidence>
<dbReference type="InterPro" id="IPR027417">
    <property type="entry name" value="P-loop_NTPase"/>
</dbReference>
<keyword evidence="3" id="KW-0547">Nucleotide-binding</keyword>
<name>A0ABX7Y3Y1_9ACTN</name>
<dbReference type="GO" id="GO:0005524">
    <property type="term" value="F:ATP binding"/>
    <property type="evidence" value="ECO:0007669"/>
    <property type="project" value="UniProtKB-KW"/>
</dbReference>
<keyword evidence="5" id="KW-0046">Antibiotic resistance</keyword>
<evidence type="ECO:0000256" key="3">
    <source>
        <dbReference type="ARBA" id="ARBA00022741"/>
    </source>
</evidence>
<organism evidence="7 8">
    <name type="scientific">Arachnia rubra</name>
    <dbReference type="NCBI Taxonomy" id="1547448"/>
    <lineage>
        <taxon>Bacteria</taxon>
        <taxon>Bacillati</taxon>
        <taxon>Actinomycetota</taxon>
        <taxon>Actinomycetes</taxon>
        <taxon>Propionibacteriales</taxon>
        <taxon>Propionibacteriaceae</taxon>
        <taxon>Arachnia</taxon>
    </lineage>
</organism>
<keyword evidence="2" id="KW-0813">Transport</keyword>
<feature type="domain" description="ABC transporter" evidence="6">
    <location>
        <begin position="5"/>
        <end position="230"/>
    </location>
</feature>
<dbReference type="Pfam" id="PF00005">
    <property type="entry name" value="ABC_tran"/>
    <property type="match status" value="1"/>
</dbReference>
<evidence type="ECO:0000256" key="5">
    <source>
        <dbReference type="ARBA" id="ARBA00023251"/>
    </source>
</evidence>
<dbReference type="RefSeq" id="WP_212323105.1">
    <property type="nucleotide sequence ID" value="NZ_AP024463.1"/>
</dbReference>
<protein>
    <submittedName>
        <fullName evidence="7">ABC transporter ATP-binding protein</fullName>
    </submittedName>
</protein>
<reference evidence="7 8" key="1">
    <citation type="submission" date="2021-03" db="EMBL/GenBank/DDBJ databases">
        <title>Human Oral Microbial Genomes.</title>
        <authorList>
            <person name="Johnston C.D."/>
            <person name="Chen T."/>
            <person name="Dewhirst F.E."/>
        </authorList>
    </citation>
    <scope>NUCLEOTIDE SEQUENCE [LARGE SCALE GENOMIC DNA]</scope>
    <source>
        <strain evidence="7 8">DSMZ 100122</strain>
    </source>
</reference>
<accession>A0ABX7Y3Y1</accession>
<proteinExistence type="predicted"/>
<dbReference type="InterPro" id="IPR003439">
    <property type="entry name" value="ABC_transporter-like_ATP-bd"/>
</dbReference>
<dbReference type="EMBL" id="CP072384">
    <property type="protein sequence ID" value="QUC07904.1"/>
    <property type="molecule type" value="Genomic_DNA"/>
</dbReference>
<keyword evidence="8" id="KW-1185">Reference proteome</keyword>
<dbReference type="PROSITE" id="PS00211">
    <property type="entry name" value="ABC_TRANSPORTER_1"/>
    <property type="match status" value="1"/>
</dbReference>
<dbReference type="SMART" id="SM00382">
    <property type="entry name" value="AAA"/>
    <property type="match status" value="1"/>
</dbReference>
<dbReference type="PANTHER" id="PTHR42711:SF17">
    <property type="entry name" value="ABC TRANSPORTER ATP-BINDING PROTEIN"/>
    <property type="match status" value="1"/>
</dbReference>
<evidence type="ECO:0000256" key="2">
    <source>
        <dbReference type="ARBA" id="ARBA00022448"/>
    </source>
</evidence>
<keyword evidence="4 7" id="KW-0067">ATP-binding</keyword>
<dbReference type="InterPro" id="IPR003593">
    <property type="entry name" value="AAA+_ATPase"/>
</dbReference>
<sequence>MNEVINAEHVTRRYSQFVAVDRVSFHVRKGELVALLGSNGAGKTSLMEVLQGATRPAEGRAQVFGLDPIADRARVRQRTGIMLQEAGFARDLTVRETLRMWAGTLTDPRPVDESLGMCGLSERADIRVGSLSGGERRRLDLAMATLGRPELLFMDEPTTGLDPAVRQMTWDLVRAMLDEGATVLLTTHYMEEAEELADRLLIMDGGKILTTGTVDEIVAQHPCEITFRTAALPEQRLAALPQLSAPVSHYRGTTRLLTSDLHTTLRELLSLADEHRIHLDGLNARAASLETAFLALTNRSSK</sequence>
<evidence type="ECO:0000259" key="6">
    <source>
        <dbReference type="PROSITE" id="PS50893"/>
    </source>
</evidence>
<dbReference type="InterPro" id="IPR017871">
    <property type="entry name" value="ABC_transporter-like_CS"/>
</dbReference>
<dbReference type="InterPro" id="IPR050763">
    <property type="entry name" value="ABC_transporter_ATP-binding"/>
</dbReference>